<dbReference type="GO" id="GO:0016787">
    <property type="term" value="F:hydrolase activity"/>
    <property type="evidence" value="ECO:0007669"/>
    <property type="project" value="InterPro"/>
</dbReference>
<dbReference type="SUPFAM" id="SSF53474">
    <property type="entry name" value="alpha/beta-Hydrolases"/>
    <property type="match status" value="1"/>
</dbReference>
<gene>
    <name evidence="2" type="ORF">DXG03_002054</name>
</gene>
<protein>
    <recommendedName>
        <fullName evidence="1">Dienelactone hydrolase domain-containing protein</fullName>
    </recommendedName>
</protein>
<accession>A0A9P7K7G4</accession>
<keyword evidence="3" id="KW-1185">Reference proteome</keyword>
<dbReference type="OrthoDB" id="19657at2759"/>
<dbReference type="AlphaFoldDB" id="A0A9P7K7G4"/>
<name>A0A9P7K7G4_9AGAR</name>
<dbReference type="EMBL" id="JABCKV010001518">
    <property type="protein sequence ID" value="KAG5639973.1"/>
    <property type="molecule type" value="Genomic_DNA"/>
</dbReference>
<sequence length="185" mass="21006">MDALIGEEQLAYNNIHTTLSDALTEYSLPCGLRNFNRDRLEEYHTASVKFFTDRVPHSLQKLRRIKCPVKLAHSGGDVAFPIALTQELLQRLLDAGVDAELDVIEGAPHFGTVTHFEEFNPRIHDFIISHTMDEVPPEPKVVISPFEAYLFPFGWTPGADATHIEEHAYKYDFRAALDRVYKPSP</sequence>
<dbReference type="Proteomes" id="UP000775547">
    <property type="component" value="Unassembled WGS sequence"/>
</dbReference>
<dbReference type="Gene3D" id="3.40.50.1820">
    <property type="entry name" value="alpha/beta hydrolase"/>
    <property type="match status" value="1"/>
</dbReference>
<evidence type="ECO:0000259" key="1">
    <source>
        <dbReference type="Pfam" id="PF01738"/>
    </source>
</evidence>
<reference evidence="2" key="2">
    <citation type="submission" date="2021-10" db="EMBL/GenBank/DDBJ databases">
        <title>Phylogenomics reveals ancestral predisposition of the termite-cultivated fungus Termitomyces towards a domesticated lifestyle.</title>
        <authorList>
            <person name="Auxier B."/>
            <person name="Grum-Grzhimaylo A."/>
            <person name="Cardenas M.E."/>
            <person name="Lodge J.D."/>
            <person name="Laessoe T."/>
            <person name="Pedersen O."/>
            <person name="Smith M.E."/>
            <person name="Kuyper T.W."/>
            <person name="Franco-Molano E.A."/>
            <person name="Baroni T.J."/>
            <person name="Aanen D.K."/>
        </authorList>
    </citation>
    <scope>NUCLEOTIDE SEQUENCE</scope>
    <source>
        <strain evidence="2">AP01</strain>
        <tissue evidence="2">Mycelium</tissue>
    </source>
</reference>
<proteinExistence type="predicted"/>
<evidence type="ECO:0000313" key="3">
    <source>
        <dbReference type="Proteomes" id="UP000775547"/>
    </source>
</evidence>
<organism evidence="2 3">
    <name type="scientific">Asterophora parasitica</name>
    <dbReference type="NCBI Taxonomy" id="117018"/>
    <lineage>
        <taxon>Eukaryota</taxon>
        <taxon>Fungi</taxon>
        <taxon>Dikarya</taxon>
        <taxon>Basidiomycota</taxon>
        <taxon>Agaricomycotina</taxon>
        <taxon>Agaricomycetes</taxon>
        <taxon>Agaricomycetidae</taxon>
        <taxon>Agaricales</taxon>
        <taxon>Tricholomatineae</taxon>
        <taxon>Lyophyllaceae</taxon>
        <taxon>Asterophora</taxon>
    </lineage>
</organism>
<dbReference type="Pfam" id="PF01738">
    <property type="entry name" value="DLH"/>
    <property type="match status" value="1"/>
</dbReference>
<feature type="domain" description="Dienelactone hydrolase" evidence="1">
    <location>
        <begin position="42"/>
        <end position="109"/>
    </location>
</feature>
<reference evidence="2" key="1">
    <citation type="submission" date="2020-07" db="EMBL/GenBank/DDBJ databases">
        <authorList>
            <person name="Nieuwenhuis M."/>
            <person name="Van De Peppel L.J.J."/>
        </authorList>
    </citation>
    <scope>NUCLEOTIDE SEQUENCE</scope>
    <source>
        <strain evidence="2">AP01</strain>
        <tissue evidence="2">Mycelium</tissue>
    </source>
</reference>
<evidence type="ECO:0000313" key="2">
    <source>
        <dbReference type="EMBL" id="KAG5639973.1"/>
    </source>
</evidence>
<comment type="caution">
    <text evidence="2">The sequence shown here is derived from an EMBL/GenBank/DDBJ whole genome shotgun (WGS) entry which is preliminary data.</text>
</comment>
<dbReference type="InterPro" id="IPR002925">
    <property type="entry name" value="Dienelactn_hydro"/>
</dbReference>
<dbReference type="InterPro" id="IPR029058">
    <property type="entry name" value="AB_hydrolase_fold"/>
</dbReference>